<evidence type="ECO:0000256" key="7">
    <source>
        <dbReference type="PIRSR" id="PIRSR001021-1"/>
    </source>
</evidence>
<comment type="caution">
    <text evidence="10">The sequence shown here is derived from an EMBL/GenBank/DDBJ whole genome shotgun (WGS) entry which is preliminary data.</text>
</comment>
<dbReference type="SUPFAM" id="SSF51011">
    <property type="entry name" value="Glycosyl hydrolase domain"/>
    <property type="match status" value="1"/>
</dbReference>
<comment type="similarity">
    <text evidence="2">Belongs to the glycosyl hydrolase 13 family.</text>
</comment>
<dbReference type="GO" id="GO:0004556">
    <property type="term" value="F:alpha-amylase activity"/>
    <property type="evidence" value="ECO:0007669"/>
    <property type="project" value="UniProtKB-EC"/>
</dbReference>
<dbReference type="Gene3D" id="2.60.40.1180">
    <property type="entry name" value="Golgi alpha-mannosidase II"/>
    <property type="match status" value="1"/>
</dbReference>
<dbReference type="EMBL" id="LAYJ01000033">
    <property type="protein sequence ID" value="KKI52175.1"/>
    <property type="molecule type" value="Genomic_DNA"/>
</dbReference>
<protein>
    <submittedName>
        <fullName evidence="10">Cytoplasmic alpha-amylase</fullName>
        <ecNumber evidence="10">3.2.1.1</ecNumber>
    </submittedName>
</protein>
<keyword evidence="11" id="KW-1185">Reference proteome</keyword>
<name>A0A0M2NPN9_9FIRM</name>
<sequence length="483" mass="54971">MDADKNGTMMQYFEWYMPSGILWKQAAQNAKQLADDGITAVWLPPAYKGSDGKNDVGYAVYDLYDLGEFDQRGSIATKYGTKEEYLQAIDALHNAGIQVYADIVLDHKMGADELEMVSAREFAQENRCEQISGEEEIAAWTKFTFPGRNEKYSDFKWNSTHFAAIDWDEKNQRSAIFQFNGKRWEDQVDKEFGNFDYLMGACIDLCHEEVVDELKRWGLWYLREVPVDGFRIDAVKHMRFTFYSDWLDTLRREAREELFAVGEYWNGDVNALNNYIDTTKGALSLFDVPLHFRFVDASNAGSAFDMRTIFDRTLVRENPLKAVTFVDNHDTQPGQSLESWVQGWFKPLAYAMILLRQEGYPCVFYGDYYGIPHNNIAPMKDTLLPLIKARELCAYGGQIDYFDHPNIVGWTRMGDDAHPDSGLAVLLTNGDGGVKVMHVGEKFAGNRFYDILDAGKEDVTIGGDGNGEFSVDGGSVSVWIKRQ</sequence>
<dbReference type="InterPro" id="IPR015237">
    <property type="entry name" value="Alpha-amylase_C_pro"/>
</dbReference>
<dbReference type="GO" id="GO:0005975">
    <property type="term" value="P:carbohydrate metabolic process"/>
    <property type="evidence" value="ECO:0007669"/>
    <property type="project" value="InterPro"/>
</dbReference>
<keyword evidence="8" id="KW-0106">Calcium</keyword>
<evidence type="ECO:0000259" key="9">
    <source>
        <dbReference type="SMART" id="SM00642"/>
    </source>
</evidence>
<dbReference type="PANTHER" id="PTHR43447">
    <property type="entry name" value="ALPHA-AMYLASE"/>
    <property type="match status" value="1"/>
</dbReference>
<evidence type="ECO:0000313" key="11">
    <source>
        <dbReference type="Proteomes" id="UP000034076"/>
    </source>
</evidence>
<feature type="binding site" evidence="8">
    <location>
        <position position="106"/>
    </location>
    <ligand>
        <name>Ca(2+)</name>
        <dbReference type="ChEBI" id="CHEBI:29108"/>
        <label>1</label>
    </ligand>
</feature>
<dbReference type="InterPro" id="IPR017853">
    <property type="entry name" value="GH"/>
</dbReference>
<dbReference type="EC" id="3.2.1.1" evidence="10"/>
<feature type="domain" description="Glycosyl hydrolase family 13 catalytic" evidence="9">
    <location>
        <begin position="7"/>
        <end position="390"/>
    </location>
</feature>
<dbReference type="NCBIfam" id="NF006969">
    <property type="entry name" value="PRK09441.1-2"/>
    <property type="match status" value="1"/>
</dbReference>
<dbReference type="Gene3D" id="3.20.20.80">
    <property type="entry name" value="Glycosidases"/>
    <property type="match status" value="1"/>
</dbReference>
<keyword evidence="5" id="KW-0119">Carbohydrate metabolism</keyword>
<evidence type="ECO:0000256" key="2">
    <source>
        <dbReference type="ARBA" id="ARBA00008061"/>
    </source>
</evidence>
<dbReference type="OrthoDB" id="9805159at2"/>
<dbReference type="CDD" id="cd11318">
    <property type="entry name" value="AmyAc_bac_fung_AmyA"/>
    <property type="match status" value="1"/>
</dbReference>
<gene>
    <name evidence="10" type="ORF">CHK_0283</name>
</gene>
<dbReference type="RefSeq" id="WP_046442196.1">
    <property type="nucleotide sequence ID" value="NZ_LAYJ01000033.1"/>
</dbReference>
<evidence type="ECO:0000313" key="10">
    <source>
        <dbReference type="EMBL" id="KKI52175.1"/>
    </source>
</evidence>
<evidence type="ECO:0000256" key="4">
    <source>
        <dbReference type="ARBA" id="ARBA00022801"/>
    </source>
</evidence>
<dbReference type="Gene3D" id="2.40.30.140">
    <property type="match status" value="1"/>
</dbReference>
<evidence type="ECO:0000256" key="8">
    <source>
        <dbReference type="PIRSR" id="PIRSR001021-2"/>
    </source>
</evidence>
<evidence type="ECO:0000256" key="3">
    <source>
        <dbReference type="ARBA" id="ARBA00022723"/>
    </source>
</evidence>
<feature type="binding site" evidence="8">
    <location>
        <position position="237"/>
    </location>
    <ligand>
        <name>Ca(2+)</name>
        <dbReference type="ChEBI" id="CHEBI:29108"/>
        <label>1</label>
    </ligand>
</feature>
<accession>A0A0M2NPN9</accession>
<feature type="binding site" evidence="8">
    <location>
        <position position="196"/>
    </location>
    <ligand>
        <name>Ca(2+)</name>
        <dbReference type="ChEBI" id="CHEBI:29108"/>
        <label>1</label>
    </ligand>
</feature>
<dbReference type="SUPFAM" id="SSF51445">
    <property type="entry name" value="(Trans)glycosidases"/>
    <property type="match status" value="1"/>
</dbReference>
<dbReference type="PATRIC" id="fig|270498.16.peg.2891"/>
<feature type="active site" description="Nucleophile" evidence="7">
    <location>
        <position position="233"/>
    </location>
</feature>
<dbReference type="InterPro" id="IPR006047">
    <property type="entry name" value="GH13_cat_dom"/>
</dbReference>
<dbReference type="InterPro" id="IPR013780">
    <property type="entry name" value="Glyco_hydro_b"/>
</dbReference>
<evidence type="ECO:0000256" key="6">
    <source>
        <dbReference type="ARBA" id="ARBA00023295"/>
    </source>
</evidence>
<evidence type="ECO:0000256" key="5">
    <source>
        <dbReference type="ARBA" id="ARBA00023277"/>
    </source>
</evidence>
<proteinExistence type="inferred from homology"/>
<dbReference type="NCBIfam" id="NF006968">
    <property type="entry name" value="PRK09441.1-1"/>
    <property type="match status" value="1"/>
</dbReference>
<keyword evidence="3 8" id="KW-0479">Metal-binding</keyword>
<dbReference type="AlphaFoldDB" id="A0A0M2NPN9"/>
<dbReference type="Pfam" id="PF00128">
    <property type="entry name" value="Alpha-amylase"/>
    <property type="match status" value="1"/>
</dbReference>
<reference evidence="10 11" key="1">
    <citation type="submission" date="2015-04" db="EMBL/GenBank/DDBJ databases">
        <title>Draft genome sequence of bacteremic isolate Catabacter hongkongensis type strain HKU16T.</title>
        <authorList>
            <person name="Lau S.K."/>
            <person name="Teng J.L."/>
            <person name="Huang Y."/>
            <person name="Curreem S.O."/>
            <person name="Tsui S.K."/>
            <person name="Woo P.C."/>
        </authorList>
    </citation>
    <scope>NUCLEOTIDE SEQUENCE [LARGE SCALE GENOMIC DNA]</scope>
    <source>
        <strain evidence="10 11">HKU16</strain>
    </source>
</reference>
<dbReference type="GO" id="GO:0005509">
    <property type="term" value="F:calcium ion binding"/>
    <property type="evidence" value="ECO:0007669"/>
    <property type="project" value="InterPro"/>
</dbReference>
<keyword evidence="6 10" id="KW-0326">Glycosidase</keyword>
<feature type="binding site" evidence="8">
    <location>
        <position position="204"/>
    </location>
    <ligand>
        <name>Ca(2+)</name>
        <dbReference type="ChEBI" id="CHEBI:29108"/>
        <label>2</label>
    </ligand>
</feature>
<feature type="active site" description="Proton donor" evidence="7">
    <location>
        <position position="263"/>
    </location>
</feature>
<keyword evidence="4 10" id="KW-0378">Hydrolase</keyword>
<dbReference type="Proteomes" id="UP000034076">
    <property type="component" value="Unassembled WGS sequence"/>
</dbReference>
<evidence type="ECO:0000256" key="1">
    <source>
        <dbReference type="ARBA" id="ARBA00001913"/>
    </source>
</evidence>
<dbReference type="SMART" id="SM00642">
    <property type="entry name" value="Aamy"/>
    <property type="match status" value="1"/>
</dbReference>
<dbReference type="Pfam" id="PF09154">
    <property type="entry name" value="Alpha-amy_C_pro"/>
    <property type="match status" value="1"/>
</dbReference>
<organism evidence="10 11">
    <name type="scientific">Christensenella hongkongensis</name>
    <dbReference type="NCBI Taxonomy" id="270498"/>
    <lineage>
        <taxon>Bacteria</taxon>
        <taxon>Bacillati</taxon>
        <taxon>Bacillota</taxon>
        <taxon>Clostridia</taxon>
        <taxon>Christensenellales</taxon>
        <taxon>Christensenellaceae</taxon>
        <taxon>Christensenella</taxon>
    </lineage>
</organism>
<dbReference type="PIRSF" id="PIRSF001021">
    <property type="entry name" value="Alph-amls_thrmst"/>
    <property type="match status" value="1"/>
</dbReference>
<comment type="cofactor">
    <cofactor evidence="1">
        <name>Ca(2+)</name>
        <dbReference type="ChEBI" id="CHEBI:29108"/>
    </cofactor>
</comment>
<dbReference type="STRING" id="270498.CHK_0283"/>
<dbReference type="InterPro" id="IPR013776">
    <property type="entry name" value="A-amylase_thermo"/>
</dbReference>